<dbReference type="Proteomes" id="UP000320314">
    <property type="component" value="Unassembled WGS sequence"/>
</dbReference>
<keyword evidence="4" id="KW-1185">Reference proteome</keyword>
<dbReference type="PANTHER" id="PTHR47755:SF1">
    <property type="entry name" value="CELL DIVISION PROTEIN FTSX"/>
    <property type="match status" value="1"/>
</dbReference>
<gene>
    <name evidence="3" type="ORF">FJU11_12150</name>
</gene>
<keyword evidence="2" id="KW-0812">Transmembrane</keyword>
<dbReference type="PANTHER" id="PTHR47755">
    <property type="entry name" value="CELL DIVISION PROTEIN FTSX"/>
    <property type="match status" value="1"/>
</dbReference>
<accession>A0A506U5S7</accession>
<feature type="transmembrane region" description="Helical" evidence="2">
    <location>
        <begin position="185"/>
        <end position="206"/>
    </location>
</feature>
<reference evidence="3 4" key="1">
    <citation type="submission" date="2019-06" db="EMBL/GenBank/DDBJ databases">
        <authorList>
            <person name="Li M."/>
        </authorList>
    </citation>
    <scope>NUCLEOTIDE SEQUENCE [LARGE SCALE GENOMIC DNA]</scope>
    <source>
        <strain evidence="3 4">BGMRC6574</strain>
    </source>
</reference>
<feature type="region of interest" description="Disordered" evidence="1">
    <location>
        <begin position="1"/>
        <end position="26"/>
    </location>
</feature>
<dbReference type="RefSeq" id="WP_141167331.1">
    <property type="nucleotide sequence ID" value="NZ_VHLH01000022.1"/>
</dbReference>
<keyword evidence="2" id="KW-1133">Transmembrane helix</keyword>
<dbReference type="AlphaFoldDB" id="A0A506U5S7"/>
<organism evidence="3 4">
    <name type="scientific">Pararhizobium mangrovi</name>
    <dbReference type="NCBI Taxonomy" id="2590452"/>
    <lineage>
        <taxon>Bacteria</taxon>
        <taxon>Pseudomonadati</taxon>
        <taxon>Pseudomonadota</taxon>
        <taxon>Alphaproteobacteria</taxon>
        <taxon>Hyphomicrobiales</taxon>
        <taxon>Rhizobiaceae</taxon>
        <taxon>Rhizobium/Agrobacterium group</taxon>
        <taxon>Pararhizobium</taxon>
    </lineage>
</organism>
<evidence type="ECO:0000256" key="1">
    <source>
        <dbReference type="SAM" id="MobiDB-lite"/>
    </source>
</evidence>
<keyword evidence="2" id="KW-0472">Membrane</keyword>
<dbReference type="InterPro" id="IPR004513">
    <property type="entry name" value="FtsX"/>
</dbReference>
<feature type="transmembrane region" description="Helical" evidence="2">
    <location>
        <begin position="289"/>
        <end position="313"/>
    </location>
</feature>
<name>A0A506U5S7_9HYPH</name>
<dbReference type="GO" id="GO:0016020">
    <property type="term" value="C:membrane"/>
    <property type="evidence" value="ECO:0007669"/>
    <property type="project" value="InterPro"/>
</dbReference>
<proteinExistence type="predicted"/>
<protein>
    <submittedName>
        <fullName evidence="3">ABC transporter permease</fullName>
    </submittedName>
</protein>
<dbReference type="EMBL" id="VHLH01000022">
    <property type="protein sequence ID" value="TPW27297.1"/>
    <property type="molecule type" value="Genomic_DNA"/>
</dbReference>
<evidence type="ECO:0000313" key="3">
    <source>
        <dbReference type="EMBL" id="TPW27297.1"/>
    </source>
</evidence>
<dbReference type="GO" id="GO:0051301">
    <property type="term" value="P:cell division"/>
    <property type="evidence" value="ECO:0007669"/>
    <property type="project" value="InterPro"/>
</dbReference>
<sequence>MAETATKARVPAARGKRPKGPPLRPTGPIVPVSGVSGNALVVVVAIMAFLACLTLGAVTMIRQSATSWQSEIAREVTIQIKPEEGLDMDKALARARSVVTTFAGVTGASVMGKGATARLLQPWLGSGIDIDELPVPRLVVVTIDERDPPDFQAMRAELNAQVPQARLDDHRAWVDRLTAMANTTVLIGLGVLGLVMTATVLTVIFATRSALSGNRHIVEVLHFVGAETRFVASQFQRHFFRIGLKGGLAGGVLAAGAFFAAGAWQNATMGAAGSAQTTALFGRIAIGPWGYLGIALVVAVVAAVTALTTRLTVMRTIRHIDRARADGNRAEPS</sequence>
<evidence type="ECO:0000313" key="4">
    <source>
        <dbReference type="Proteomes" id="UP000320314"/>
    </source>
</evidence>
<feature type="transmembrane region" description="Helical" evidence="2">
    <location>
        <begin position="39"/>
        <end position="61"/>
    </location>
</feature>
<comment type="caution">
    <text evidence="3">The sequence shown here is derived from an EMBL/GenBank/DDBJ whole genome shotgun (WGS) entry which is preliminary data.</text>
</comment>
<evidence type="ECO:0000256" key="2">
    <source>
        <dbReference type="SAM" id="Phobius"/>
    </source>
</evidence>
<dbReference type="OrthoDB" id="9814843at2"/>
<dbReference type="GO" id="GO:0032153">
    <property type="term" value="C:cell division site"/>
    <property type="evidence" value="ECO:0007669"/>
    <property type="project" value="TreeGrafter"/>
</dbReference>